<feature type="compositionally biased region" description="Pro residues" evidence="5">
    <location>
        <begin position="107"/>
        <end position="122"/>
    </location>
</feature>
<feature type="region of interest" description="Disordered" evidence="5">
    <location>
        <begin position="1"/>
        <end position="21"/>
    </location>
</feature>
<keyword evidence="2" id="KW-0479">Metal-binding</keyword>
<dbReference type="PANTHER" id="PTHR46458">
    <property type="entry name" value="BLR2807 PROTEIN"/>
    <property type="match status" value="1"/>
</dbReference>
<dbReference type="InterPro" id="IPR000971">
    <property type="entry name" value="Globin"/>
</dbReference>
<dbReference type="InterPro" id="IPR050532">
    <property type="entry name" value="Globin-like_OT"/>
</dbReference>
<gene>
    <name evidence="7" type="primary">X975_21526</name>
    <name evidence="7" type="ORF">CDAR_200981</name>
</gene>
<evidence type="ECO:0000256" key="3">
    <source>
        <dbReference type="ARBA" id="ARBA00023004"/>
    </source>
</evidence>
<comment type="similarity">
    <text evidence="4">Belongs to the globin family.</text>
</comment>
<dbReference type="Gene3D" id="1.10.490.10">
    <property type="entry name" value="Globins"/>
    <property type="match status" value="1"/>
</dbReference>
<keyword evidence="4" id="KW-0813">Transport</keyword>
<accession>A0AAV4SA30</accession>
<feature type="compositionally biased region" description="Polar residues" evidence="5">
    <location>
        <begin position="312"/>
        <end position="323"/>
    </location>
</feature>
<dbReference type="Pfam" id="PF00042">
    <property type="entry name" value="Globin"/>
    <property type="match status" value="1"/>
</dbReference>
<feature type="region of interest" description="Disordered" evidence="5">
    <location>
        <begin position="102"/>
        <end position="126"/>
    </location>
</feature>
<evidence type="ECO:0000256" key="1">
    <source>
        <dbReference type="ARBA" id="ARBA00022617"/>
    </source>
</evidence>
<dbReference type="PANTHER" id="PTHR46458:SF5">
    <property type="entry name" value="GLOBIN FAMILY PROFILE DOMAIN-CONTAINING PROTEIN"/>
    <property type="match status" value="1"/>
</dbReference>
<comment type="caution">
    <text evidence="7">The sequence shown here is derived from an EMBL/GenBank/DDBJ whole genome shotgun (WGS) entry which is preliminary data.</text>
</comment>
<evidence type="ECO:0000259" key="6">
    <source>
        <dbReference type="PROSITE" id="PS01033"/>
    </source>
</evidence>
<evidence type="ECO:0000313" key="7">
    <source>
        <dbReference type="EMBL" id="GIY30209.1"/>
    </source>
</evidence>
<dbReference type="InterPro" id="IPR009050">
    <property type="entry name" value="Globin-like_sf"/>
</dbReference>
<dbReference type="EMBL" id="BPLQ01007451">
    <property type="protein sequence ID" value="GIY30209.1"/>
    <property type="molecule type" value="Genomic_DNA"/>
</dbReference>
<organism evidence="7 8">
    <name type="scientific">Caerostris darwini</name>
    <dbReference type="NCBI Taxonomy" id="1538125"/>
    <lineage>
        <taxon>Eukaryota</taxon>
        <taxon>Metazoa</taxon>
        <taxon>Ecdysozoa</taxon>
        <taxon>Arthropoda</taxon>
        <taxon>Chelicerata</taxon>
        <taxon>Arachnida</taxon>
        <taxon>Araneae</taxon>
        <taxon>Araneomorphae</taxon>
        <taxon>Entelegynae</taxon>
        <taxon>Araneoidea</taxon>
        <taxon>Araneidae</taxon>
        <taxon>Caerostris</taxon>
    </lineage>
</organism>
<dbReference type="GO" id="GO:0005344">
    <property type="term" value="F:oxygen carrier activity"/>
    <property type="evidence" value="ECO:0007669"/>
    <property type="project" value="UniProtKB-KW"/>
</dbReference>
<dbReference type="CDD" id="cd14766">
    <property type="entry name" value="CeGLB25-like"/>
    <property type="match status" value="1"/>
</dbReference>
<keyword evidence="4" id="KW-0561">Oxygen transport</keyword>
<evidence type="ECO:0000313" key="8">
    <source>
        <dbReference type="Proteomes" id="UP001054837"/>
    </source>
</evidence>
<keyword evidence="1 4" id="KW-0349">Heme</keyword>
<name>A0AAV4SA30_9ARAC</name>
<evidence type="ECO:0000256" key="4">
    <source>
        <dbReference type="RuleBase" id="RU000356"/>
    </source>
</evidence>
<dbReference type="PROSITE" id="PS01033">
    <property type="entry name" value="GLOBIN"/>
    <property type="match status" value="1"/>
</dbReference>
<evidence type="ECO:0000256" key="2">
    <source>
        <dbReference type="ARBA" id="ARBA00022723"/>
    </source>
</evidence>
<dbReference type="GO" id="GO:0019825">
    <property type="term" value="F:oxygen binding"/>
    <property type="evidence" value="ECO:0007669"/>
    <property type="project" value="InterPro"/>
</dbReference>
<evidence type="ECO:0000256" key="5">
    <source>
        <dbReference type="SAM" id="MobiDB-lite"/>
    </source>
</evidence>
<dbReference type="GO" id="GO:0046872">
    <property type="term" value="F:metal ion binding"/>
    <property type="evidence" value="ECO:0007669"/>
    <property type="project" value="UniProtKB-KW"/>
</dbReference>
<reference evidence="7 8" key="1">
    <citation type="submission" date="2021-06" db="EMBL/GenBank/DDBJ databases">
        <title>Caerostris darwini draft genome.</title>
        <authorList>
            <person name="Kono N."/>
            <person name="Arakawa K."/>
        </authorList>
    </citation>
    <scope>NUCLEOTIDE SEQUENCE [LARGE SCALE GENOMIC DNA]</scope>
</reference>
<feature type="region of interest" description="Disordered" evidence="5">
    <location>
        <begin position="284"/>
        <end position="331"/>
    </location>
</feature>
<keyword evidence="3" id="KW-0408">Iron</keyword>
<proteinExistence type="inferred from homology"/>
<dbReference type="Proteomes" id="UP001054837">
    <property type="component" value="Unassembled WGS sequence"/>
</dbReference>
<dbReference type="InterPro" id="IPR012292">
    <property type="entry name" value="Globin/Proto"/>
</dbReference>
<feature type="domain" description="Globin" evidence="6">
    <location>
        <begin position="128"/>
        <end position="277"/>
    </location>
</feature>
<keyword evidence="8" id="KW-1185">Reference proteome</keyword>
<protein>
    <submittedName>
        <fullName evidence="7">Neuroglobin</fullName>
    </submittedName>
</protein>
<dbReference type="SUPFAM" id="SSF46458">
    <property type="entry name" value="Globin-like"/>
    <property type="match status" value="1"/>
</dbReference>
<dbReference type="GO" id="GO:0020037">
    <property type="term" value="F:heme binding"/>
    <property type="evidence" value="ECO:0007669"/>
    <property type="project" value="InterPro"/>
</dbReference>
<sequence length="331" mass="37459">MPTVSNRTAVHSKRNTPLVQNKKNKTNSISVFFYALHLSLWFLSFRRLVEDAEHAQWIPRLPFPLRIDSALSANCRTVNKAQAQRTCSMGGSLGKALSVLQKKGEPEPPGAAPLTDPPTPPETDPRLPLTARQLFCITKSWKGIARAMEPTGIIMFVRLFEENEDILHLFQKFQHKRINDLHRDSMELAQHAGIVMSTLDESIKKLGNVDYFMDYLHSVGKFHTKIPGFKKEYFWRIEKPFLAAVQDTLGDRYTDNMENIYKITIRYILDTVVKGFDLGRPVAKTSTASMNPPKASPEPSPSPQDTREMEDLNTTSIATQNEFMKQPSGPS</sequence>
<dbReference type="AlphaFoldDB" id="A0AAV4SA30"/>